<keyword evidence="1" id="KW-0862">Zinc</keyword>
<evidence type="ECO:0000256" key="1">
    <source>
        <dbReference type="PROSITE-ProRule" id="PRU00042"/>
    </source>
</evidence>
<keyword evidence="1" id="KW-0863">Zinc-finger</keyword>
<dbReference type="PROSITE" id="PS50157">
    <property type="entry name" value="ZINC_FINGER_C2H2_2"/>
    <property type="match status" value="1"/>
</dbReference>
<feature type="region of interest" description="Disordered" evidence="2">
    <location>
        <begin position="1"/>
        <end position="59"/>
    </location>
</feature>
<sequence length="195" mass="20761">MSGRGMQASLSVQADRLKKTMQNRDQRRRKEQNQRAARSDTLDPYERSQNAARDPSATGGLRLGPAAAALAAVADASSLQGPTILRCEPCQATFATEAMLQQHNEGPTHRKTLARLQAQQEKKRRMGHHSGAAEAALAAAAWAGSTGGEPARVARQMQEEAGAPPAEPMLPDARQAPGAAHWRMGSAIPDSHLGC</sequence>
<dbReference type="Pfam" id="PF12874">
    <property type="entry name" value="zf-met"/>
    <property type="match status" value="1"/>
</dbReference>
<dbReference type="InterPro" id="IPR013087">
    <property type="entry name" value="Znf_C2H2_type"/>
</dbReference>
<protein>
    <recommendedName>
        <fullName evidence="3">C2H2-type domain-containing protein</fullName>
    </recommendedName>
</protein>
<dbReference type="InterPro" id="IPR036236">
    <property type="entry name" value="Znf_C2H2_sf"/>
</dbReference>
<keyword evidence="5" id="KW-1185">Reference proteome</keyword>
<dbReference type="AlphaFoldDB" id="A0AAW1TAD9"/>
<feature type="domain" description="C2H2-type" evidence="3">
    <location>
        <begin position="85"/>
        <end position="109"/>
    </location>
</feature>
<name>A0AAW1TAD9_9CHLO</name>
<feature type="compositionally biased region" description="Basic and acidic residues" evidence="2">
    <location>
        <begin position="31"/>
        <end position="46"/>
    </location>
</feature>
<evidence type="ECO:0000259" key="3">
    <source>
        <dbReference type="PROSITE" id="PS50157"/>
    </source>
</evidence>
<gene>
    <name evidence="4" type="ORF">WJX84_003166</name>
</gene>
<reference evidence="4 5" key="1">
    <citation type="journal article" date="2024" name="Nat. Commun.">
        <title>Phylogenomics reveals the evolutionary origins of lichenization in chlorophyte algae.</title>
        <authorList>
            <person name="Puginier C."/>
            <person name="Libourel C."/>
            <person name="Otte J."/>
            <person name="Skaloud P."/>
            <person name="Haon M."/>
            <person name="Grisel S."/>
            <person name="Petersen M."/>
            <person name="Berrin J.G."/>
            <person name="Delaux P.M."/>
            <person name="Dal Grande F."/>
            <person name="Keller J."/>
        </authorList>
    </citation>
    <scope>NUCLEOTIDE SEQUENCE [LARGE SCALE GENOMIC DNA]</scope>
    <source>
        <strain evidence="4 5">SAG 2523</strain>
    </source>
</reference>
<dbReference type="SUPFAM" id="SSF57667">
    <property type="entry name" value="beta-beta-alpha zinc fingers"/>
    <property type="match status" value="1"/>
</dbReference>
<organism evidence="4 5">
    <name type="scientific">Apatococcus fuscideae</name>
    <dbReference type="NCBI Taxonomy" id="2026836"/>
    <lineage>
        <taxon>Eukaryota</taxon>
        <taxon>Viridiplantae</taxon>
        <taxon>Chlorophyta</taxon>
        <taxon>core chlorophytes</taxon>
        <taxon>Trebouxiophyceae</taxon>
        <taxon>Chlorellales</taxon>
        <taxon>Chlorellaceae</taxon>
        <taxon>Apatococcus</taxon>
    </lineage>
</organism>
<evidence type="ECO:0000256" key="2">
    <source>
        <dbReference type="SAM" id="MobiDB-lite"/>
    </source>
</evidence>
<keyword evidence="1" id="KW-0479">Metal-binding</keyword>
<evidence type="ECO:0000313" key="5">
    <source>
        <dbReference type="Proteomes" id="UP001485043"/>
    </source>
</evidence>
<evidence type="ECO:0000313" key="4">
    <source>
        <dbReference type="EMBL" id="KAK9866198.1"/>
    </source>
</evidence>
<feature type="region of interest" description="Disordered" evidence="2">
    <location>
        <begin position="158"/>
        <end position="180"/>
    </location>
</feature>
<proteinExistence type="predicted"/>
<accession>A0AAW1TAD9</accession>
<feature type="compositionally biased region" description="Basic and acidic residues" evidence="2">
    <location>
        <begin position="15"/>
        <end position="25"/>
    </location>
</feature>
<comment type="caution">
    <text evidence="4">The sequence shown here is derived from an EMBL/GenBank/DDBJ whole genome shotgun (WGS) entry which is preliminary data.</text>
</comment>
<dbReference type="Proteomes" id="UP001485043">
    <property type="component" value="Unassembled WGS sequence"/>
</dbReference>
<dbReference type="Gene3D" id="3.30.160.60">
    <property type="entry name" value="Classic Zinc Finger"/>
    <property type="match status" value="1"/>
</dbReference>
<dbReference type="PROSITE" id="PS00028">
    <property type="entry name" value="ZINC_FINGER_C2H2_1"/>
    <property type="match status" value="1"/>
</dbReference>
<dbReference type="EMBL" id="JALJOV010000180">
    <property type="protein sequence ID" value="KAK9866198.1"/>
    <property type="molecule type" value="Genomic_DNA"/>
</dbReference>
<dbReference type="GO" id="GO:0008270">
    <property type="term" value="F:zinc ion binding"/>
    <property type="evidence" value="ECO:0007669"/>
    <property type="project" value="UniProtKB-KW"/>
</dbReference>